<feature type="transmembrane region" description="Helical" evidence="7">
    <location>
        <begin position="503"/>
        <end position="528"/>
    </location>
</feature>
<feature type="transmembrane region" description="Helical" evidence="7">
    <location>
        <begin position="386"/>
        <end position="410"/>
    </location>
</feature>
<reference evidence="9 10" key="1">
    <citation type="journal article" date="2012" name="New Phytol.">
        <title>Insight into trade-off between wood decay and parasitism from the genome of a fungal forest pathogen.</title>
        <authorList>
            <person name="Olson A."/>
            <person name="Aerts A."/>
            <person name="Asiegbu F."/>
            <person name="Belbahri L."/>
            <person name="Bouzid O."/>
            <person name="Broberg A."/>
            <person name="Canback B."/>
            <person name="Coutinho P.M."/>
            <person name="Cullen D."/>
            <person name="Dalman K."/>
            <person name="Deflorio G."/>
            <person name="van Diepen L.T."/>
            <person name="Dunand C."/>
            <person name="Duplessis S."/>
            <person name="Durling M."/>
            <person name="Gonthier P."/>
            <person name="Grimwood J."/>
            <person name="Fossdal C.G."/>
            <person name="Hansson D."/>
            <person name="Henrissat B."/>
            <person name="Hietala A."/>
            <person name="Himmelstrand K."/>
            <person name="Hoffmeister D."/>
            <person name="Hogberg N."/>
            <person name="James T.Y."/>
            <person name="Karlsson M."/>
            <person name="Kohler A."/>
            <person name="Kues U."/>
            <person name="Lee Y.H."/>
            <person name="Lin Y.C."/>
            <person name="Lind M."/>
            <person name="Lindquist E."/>
            <person name="Lombard V."/>
            <person name="Lucas S."/>
            <person name="Lunden K."/>
            <person name="Morin E."/>
            <person name="Murat C."/>
            <person name="Park J."/>
            <person name="Raffaello T."/>
            <person name="Rouze P."/>
            <person name="Salamov A."/>
            <person name="Schmutz J."/>
            <person name="Solheim H."/>
            <person name="Stahlberg J."/>
            <person name="Velez H."/>
            <person name="de Vries R.P."/>
            <person name="Wiebenga A."/>
            <person name="Woodward S."/>
            <person name="Yakovlev I."/>
            <person name="Garbelotto M."/>
            <person name="Martin F."/>
            <person name="Grigoriev I.V."/>
            <person name="Stenlid J."/>
        </authorList>
    </citation>
    <scope>NUCLEOTIDE SEQUENCE [LARGE SCALE GENOMIC DNA]</scope>
    <source>
        <strain evidence="9 10">TC 32-1</strain>
    </source>
</reference>
<dbReference type="STRING" id="747525.W4KE29"/>
<dbReference type="GeneID" id="20675184"/>
<evidence type="ECO:0000256" key="7">
    <source>
        <dbReference type="SAM" id="Phobius"/>
    </source>
</evidence>
<feature type="transmembrane region" description="Helical" evidence="7">
    <location>
        <begin position="572"/>
        <end position="596"/>
    </location>
</feature>
<evidence type="ECO:0000256" key="4">
    <source>
        <dbReference type="ARBA" id="ARBA00022989"/>
    </source>
</evidence>
<dbReference type="HOGENOM" id="CLU_009646_3_0_1"/>
<feature type="transmembrane region" description="Helical" evidence="7">
    <location>
        <begin position="462"/>
        <end position="491"/>
    </location>
</feature>
<evidence type="ECO:0000256" key="6">
    <source>
        <dbReference type="SAM" id="MobiDB-lite"/>
    </source>
</evidence>
<evidence type="ECO:0000256" key="2">
    <source>
        <dbReference type="ARBA" id="ARBA00008066"/>
    </source>
</evidence>
<feature type="compositionally biased region" description="Basic and acidic residues" evidence="6">
    <location>
        <begin position="330"/>
        <end position="340"/>
    </location>
</feature>
<dbReference type="PANTHER" id="PTHR22950">
    <property type="entry name" value="AMINO ACID TRANSPORTER"/>
    <property type="match status" value="1"/>
</dbReference>
<name>W4KE29_HETIT</name>
<dbReference type="OrthoDB" id="1684102at2759"/>
<organism evidence="9 10">
    <name type="scientific">Heterobasidion irregulare (strain TC 32-1)</name>
    <dbReference type="NCBI Taxonomy" id="747525"/>
    <lineage>
        <taxon>Eukaryota</taxon>
        <taxon>Fungi</taxon>
        <taxon>Dikarya</taxon>
        <taxon>Basidiomycota</taxon>
        <taxon>Agaricomycotina</taxon>
        <taxon>Agaricomycetes</taxon>
        <taxon>Russulales</taxon>
        <taxon>Bondarzewiaceae</taxon>
        <taxon>Heterobasidion</taxon>
        <taxon>Heterobasidion annosum species complex</taxon>
    </lineage>
</organism>
<protein>
    <recommendedName>
        <fullName evidence="8">Amino acid transporter transmembrane domain-containing protein</fullName>
    </recommendedName>
</protein>
<feature type="transmembrane region" description="Helical" evidence="7">
    <location>
        <begin position="723"/>
        <end position="745"/>
    </location>
</feature>
<feature type="transmembrane region" description="Helical" evidence="7">
    <location>
        <begin position="620"/>
        <end position="642"/>
    </location>
</feature>
<sequence length="769" mass="82570">MTSPTIPVNINSPRISHVVLDGTPSGSPALTGTPDLRAIRAHYAGTPPLPNIPPRSSASISGSVTPRASEPLIGRSSTPIPVSASPIGGISARRPGVQGSSTGGTPASGGDANTFAVDLDDLPDEEKAKILRRHLVSRNVRSGSGSDGNVSRRSSAGQMRGPRREDTEQFPVPYHALGADVTHDIYKWQVDQRRQARPRAASFAGSTATAPDPAFEHIHEPGGFRRNYLMLHAGGTQSEEPHMIRNFIDFLYMFGHFAGEDLEEIEEEDEESEEAEESNIEEREERLEDDTLLGGRGVGPSRLFQVRDVEDGTAPTLRVHSIEPSKLVHDENTPLLERSKSRSHSRRRRMSVGPHGDATVGQAILMLLKSFVGTGVLFLGKAFFNGGILFSAITISVIALISLYSFLLLVQTKFAVSGSFGDLGGKLYGPWMRYMILSSITISQIGFVAAYTIFVAENLRAFVAAATHCAALIPTRTLIIAQLVVFLPLALIRSLAKLSTAALVADAFILAGLVYIFGSEFAVIAARGVAKVELFNPKDFPLLIGTAVFSFEGIGLVIPITDSMREPHKFPAVLSGVMIFLLVLFGGAGALSYLAFGSDVQTVVLVNLDSRAPATQAVQFLYSLAILLSVPLQLFPAVRIMENALFGQRRSGKAAPRVKWAKNAFRAAVVLGCTALSWAGAADLDKFVAFVGSFACVPLCYVYPPMLHYKACARTRRQKAADIALMVFGSIAAAYTTIQTVRLMAAPEPAAPPQLGNCESGDGFNMLRL</sequence>
<dbReference type="InterPro" id="IPR013057">
    <property type="entry name" value="AA_transpt_TM"/>
</dbReference>
<feature type="transmembrane region" description="Helical" evidence="7">
    <location>
        <begin position="687"/>
        <end position="703"/>
    </location>
</feature>
<accession>W4KE29</accession>
<feature type="compositionally biased region" description="Polar residues" evidence="6">
    <location>
        <begin position="54"/>
        <end position="66"/>
    </location>
</feature>
<feature type="region of interest" description="Disordered" evidence="6">
    <location>
        <begin position="263"/>
        <end position="299"/>
    </location>
</feature>
<gene>
    <name evidence="9" type="ORF">HETIRDRAFT_439731</name>
</gene>
<dbReference type="RefSeq" id="XP_009545560.1">
    <property type="nucleotide sequence ID" value="XM_009547265.1"/>
</dbReference>
<dbReference type="InParanoid" id="W4KE29"/>
<feature type="region of interest" description="Disordered" evidence="6">
    <location>
        <begin position="330"/>
        <end position="354"/>
    </location>
</feature>
<dbReference type="Proteomes" id="UP000030671">
    <property type="component" value="Unassembled WGS sequence"/>
</dbReference>
<dbReference type="PANTHER" id="PTHR22950:SF666">
    <property type="entry name" value="VACUOLAR AMINO ACID TRANSPORTER 4"/>
    <property type="match status" value="1"/>
</dbReference>
<keyword evidence="3 7" id="KW-0812">Transmembrane</keyword>
<evidence type="ECO:0000256" key="5">
    <source>
        <dbReference type="ARBA" id="ARBA00023136"/>
    </source>
</evidence>
<feature type="transmembrane region" description="Helical" evidence="7">
    <location>
        <begin position="431"/>
        <end position="456"/>
    </location>
</feature>
<dbReference type="eggNOG" id="KOG1304">
    <property type="taxonomic scope" value="Eukaryota"/>
</dbReference>
<comment type="similarity">
    <text evidence="2">Belongs to the amino acid/polyamine transporter 2 family.</text>
</comment>
<dbReference type="FunCoup" id="W4KE29">
    <property type="interactions" value="63"/>
</dbReference>
<evidence type="ECO:0000259" key="8">
    <source>
        <dbReference type="Pfam" id="PF01490"/>
    </source>
</evidence>
<feature type="compositionally biased region" description="Basic residues" evidence="6">
    <location>
        <begin position="341"/>
        <end position="350"/>
    </location>
</feature>
<proteinExistence type="inferred from homology"/>
<dbReference type="Pfam" id="PF01490">
    <property type="entry name" value="Aa_trans"/>
    <property type="match status" value="1"/>
</dbReference>
<keyword evidence="5 7" id="KW-0472">Membrane</keyword>
<dbReference type="GO" id="GO:0005774">
    <property type="term" value="C:vacuolar membrane"/>
    <property type="evidence" value="ECO:0007669"/>
    <property type="project" value="TreeGrafter"/>
</dbReference>
<dbReference type="GO" id="GO:0015179">
    <property type="term" value="F:L-amino acid transmembrane transporter activity"/>
    <property type="evidence" value="ECO:0007669"/>
    <property type="project" value="TreeGrafter"/>
</dbReference>
<evidence type="ECO:0000313" key="9">
    <source>
        <dbReference type="EMBL" id="ETW83291.1"/>
    </source>
</evidence>
<comment type="subcellular location">
    <subcellularLocation>
        <location evidence="1">Membrane</location>
        <topology evidence="1">Multi-pass membrane protein</topology>
    </subcellularLocation>
</comment>
<evidence type="ECO:0000313" key="10">
    <source>
        <dbReference type="Proteomes" id="UP000030671"/>
    </source>
</evidence>
<dbReference type="KEGG" id="hir:HETIRDRAFT_439731"/>
<feature type="compositionally biased region" description="Low complexity" evidence="6">
    <location>
        <begin position="99"/>
        <end position="110"/>
    </location>
</feature>
<keyword evidence="10" id="KW-1185">Reference proteome</keyword>
<evidence type="ECO:0000256" key="3">
    <source>
        <dbReference type="ARBA" id="ARBA00022692"/>
    </source>
</evidence>
<dbReference type="AlphaFoldDB" id="W4KE29"/>
<feature type="compositionally biased region" description="Acidic residues" evidence="6">
    <location>
        <begin position="263"/>
        <end position="279"/>
    </location>
</feature>
<keyword evidence="4 7" id="KW-1133">Transmembrane helix</keyword>
<evidence type="ECO:0000256" key="1">
    <source>
        <dbReference type="ARBA" id="ARBA00004141"/>
    </source>
</evidence>
<feature type="compositionally biased region" description="Polar residues" evidence="6">
    <location>
        <begin position="139"/>
        <end position="157"/>
    </location>
</feature>
<dbReference type="EMBL" id="KI925457">
    <property type="protein sequence ID" value="ETW83291.1"/>
    <property type="molecule type" value="Genomic_DNA"/>
</dbReference>
<feature type="transmembrane region" description="Helical" evidence="7">
    <location>
        <begin position="540"/>
        <end position="560"/>
    </location>
</feature>
<feature type="region of interest" description="Disordered" evidence="6">
    <location>
        <begin position="133"/>
        <end position="169"/>
    </location>
</feature>
<feature type="region of interest" description="Disordered" evidence="6">
    <location>
        <begin position="45"/>
        <end position="117"/>
    </location>
</feature>
<feature type="domain" description="Amino acid transporter transmembrane" evidence="8">
    <location>
        <begin position="358"/>
        <end position="741"/>
    </location>
</feature>
<feature type="transmembrane region" description="Helical" evidence="7">
    <location>
        <begin position="358"/>
        <end position="380"/>
    </location>
</feature>